<keyword evidence="1" id="KW-0808">Transferase</keyword>
<evidence type="ECO:0000313" key="5">
    <source>
        <dbReference type="EMBL" id="KAF5368406.1"/>
    </source>
</evidence>
<evidence type="ECO:0000259" key="4">
    <source>
        <dbReference type="PROSITE" id="PS50206"/>
    </source>
</evidence>
<dbReference type="InterPro" id="IPR045078">
    <property type="entry name" value="TST/MPST-like"/>
</dbReference>
<dbReference type="Proteomes" id="UP000559256">
    <property type="component" value="Unassembled WGS sequence"/>
</dbReference>
<comment type="caution">
    <text evidence="5">The sequence shown here is derived from an EMBL/GenBank/DDBJ whole genome shotgun (WGS) entry which is preliminary data.</text>
</comment>
<keyword evidence="6" id="KW-1185">Reference proteome</keyword>
<name>A0A8H5LT36_9AGAR</name>
<dbReference type="AlphaFoldDB" id="A0A8H5LT36"/>
<protein>
    <recommendedName>
        <fullName evidence="4">Rhodanese domain-containing protein</fullName>
    </recommendedName>
</protein>
<dbReference type="GO" id="GO:0004792">
    <property type="term" value="F:thiosulfate-cyanide sulfurtransferase activity"/>
    <property type="evidence" value="ECO:0007669"/>
    <property type="project" value="TreeGrafter"/>
</dbReference>
<dbReference type="OrthoDB" id="270167at2759"/>
<evidence type="ECO:0000256" key="3">
    <source>
        <dbReference type="SAM" id="MobiDB-lite"/>
    </source>
</evidence>
<dbReference type="GO" id="GO:0005739">
    <property type="term" value="C:mitochondrion"/>
    <property type="evidence" value="ECO:0007669"/>
    <property type="project" value="TreeGrafter"/>
</dbReference>
<dbReference type="Gene3D" id="3.40.250.10">
    <property type="entry name" value="Rhodanese-like domain"/>
    <property type="match status" value="2"/>
</dbReference>
<accession>A0A8H5LT36</accession>
<proteinExistence type="predicted"/>
<dbReference type="EMBL" id="JAACJM010000015">
    <property type="protein sequence ID" value="KAF5368406.1"/>
    <property type="molecule type" value="Genomic_DNA"/>
</dbReference>
<dbReference type="InterPro" id="IPR036873">
    <property type="entry name" value="Rhodanese-like_dom_sf"/>
</dbReference>
<dbReference type="InterPro" id="IPR001763">
    <property type="entry name" value="Rhodanese-like_dom"/>
</dbReference>
<feature type="domain" description="Rhodanese" evidence="4">
    <location>
        <begin position="199"/>
        <end position="324"/>
    </location>
</feature>
<dbReference type="PROSITE" id="PS50206">
    <property type="entry name" value="RHODANESE_3"/>
    <property type="match status" value="2"/>
</dbReference>
<reference evidence="5 6" key="1">
    <citation type="journal article" date="2020" name="ISME J.">
        <title>Uncovering the hidden diversity of litter-decomposition mechanisms in mushroom-forming fungi.</title>
        <authorList>
            <person name="Floudas D."/>
            <person name="Bentzer J."/>
            <person name="Ahren D."/>
            <person name="Johansson T."/>
            <person name="Persson P."/>
            <person name="Tunlid A."/>
        </authorList>
    </citation>
    <scope>NUCLEOTIDE SEQUENCE [LARGE SCALE GENOMIC DNA]</scope>
    <source>
        <strain evidence="5 6">CBS 291.85</strain>
    </source>
</reference>
<dbReference type="SUPFAM" id="SSF52821">
    <property type="entry name" value="Rhodanese/Cell cycle control phosphatase"/>
    <property type="match status" value="2"/>
</dbReference>
<dbReference type="CDD" id="cd01448">
    <property type="entry name" value="TST_Repeat_1"/>
    <property type="match status" value="1"/>
</dbReference>
<evidence type="ECO:0000313" key="6">
    <source>
        <dbReference type="Proteomes" id="UP000559256"/>
    </source>
</evidence>
<dbReference type="PANTHER" id="PTHR11364">
    <property type="entry name" value="THIOSULFATE SULFERTANSFERASE"/>
    <property type="match status" value="1"/>
</dbReference>
<evidence type="ECO:0000256" key="2">
    <source>
        <dbReference type="ARBA" id="ARBA00022737"/>
    </source>
</evidence>
<gene>
    <name evidence="5" type="ORF">D9758_002369</name>
</gene>
<dbReference type="SMART" id="SM00450">
    <property type="entry name" value="RHOD"/>
    <property type="match status" value="2"/>
</dbReference>
<feature type="region of interest" description="Disordered" evidence="3">
    <location>
        <begin position="152"/>
        <end position="176"/>
    </location>
</feature>
<evidence type="ECO:0000256" key="1">
    <source>
        <dbReference type="ARBA" id="ARBA00022679"/>
    </source>
</evidence>
<organism evidence="5 6">
    <name type="scientific">Tetrapyrgos nigripes</name>
    <dbReference type="NCBI Taxonomy" id="182062"/>
    <lineage>
        <taxon>Eukaryota</taxon>
        <taxon>Fungi</taxon>
        <taxon>Dikarya</taxon>
        <taxon>Basidiomycota</taxon>
        <taxon>Agaricomycotina</taxon>
        <taxon>Agaricomycetes</taxon>
        <taxon>Agaricomycetidae</taxon>
        <taxon>Agaricales</taxon>
        <taxon>Marasmiineae</taxon>
        <taxon>Marasmiaceae</taxon>
        <taxon>Tetrapyrgos</taxon>
    </lineage>
</organism>
<dbReference type="PANTHER" id="PTHR11364:SF27">
    <property type="entry name" value="SULFURTRANSFERASE"/>
    <property type="match status" value="1"/>
</dbReference>
<feature type="domain" description="Rhodanese" evidence="4">
    <location>
        <begin position="41"/>
        <end position="159"/>
    </location>
</feature>
<sequence>MFSRRSLLASFHVPLSSRSIATISMAPLLIRPSELNNLLKEKQDVAILDATWFMPNVPRNGYEEFLQKRIPGAHFLDLDKVASSHPLGLKHMMPSERAFADACESFGIKPSSHVVLYDTHGIFSSPRALFMFRTFGHSNSSVLDGGLPIWESESNSVENGPPPEAEKAEYPTPRLDHGSIRDYDQISKNASLDPAVAELVLDARSRGRYLGVDPEPRPGLSSGHMPNSVSLPFNVFLEQKTGPGANTFPVFKAAPDIQKALEDAVGQDRASRIIKGELPVVTSCGSGMTAGILWLGLKLLGAPQTAVYDESWTGYAMRPTSKIEKN</sequence>
<keyword evidence="2" id="KW-0677">Repeat</keyword>
<feature type="compositionally biased region" description="Basic and acidic residues" evidence="3">
    <location>
        <begin position="164"/>
        <end position="176"/>
    </location>
</feature>
<dbReference type="CDD" id="cd01449">
    <property type="entry name" value="TST_Repeat_2"/>
    <property type="match status" value="1"/>
</dbReference>
<dbReference type="Pfam" id="PF00581">
    <property type="entry name" value="Rhodanese"/>
    <property type="match status" value="2"/>
</dbReference>